<dbReference type="SUPFAM" id="SSF54495">
    <property type="entry name" value="UBC-like"/>
    <property type="match status" value="1"/>
</dbReference>
<accession>A0A4T0FH23</accession>
<evidence type="ECO:0000313" key="4">
    <source>
        <dbReference type="Proteomes" id="UP000310189"/>
    </source>
</evidence>
<reference evidence="3 4" key="1">
    <citation type="submission" date="2019-03" db="EMBL/GenBank/DDBJ databases">
        <title>Sequencing 23 genomes of Wallemia ichthyophaga.</title>
        <authorList>
            <person name="Gostincar C."/>
        </authorList>
    </citation>
    <scope>NUCLEOTIDE SEQUENCE [LARGE SCALE GENOMIC DNA]</scope>
    <source>
        <strain evidence="3 4">EXF-5753</strain>
    </source>
</reference>
<dbReference type="InterPro" id="IPR000608">
    <property type="entry name" value="UBC"/>
</dbReference>
<dbReference type="InterPro" id="IPR050113">
    <property type="entry name" value="Ub_conjugating_enzyme"/>
</dbReference>
<feature type="domain" description="UBC core" evidence="2">
    <location>
        <begin position="1"/>
        <end position="100"/>
    </location>
</feature>
<name>A0A4T0FH23_9BASI</name>
<dbReference type="AlphaFoldDB" id="A0A4T0FH23"/>
<dbReference type="Pfam" id="PF00179">
    <property type="entry name" value="UQ_con"/>
    <property type="match status" value="1"/>
</dbReference>
<protein>
    <recommendedName>
        <fullName evidence="2">UBC core domain-containing protein</fullName>
    </recommendedName>
</protein>
<dbReference type="PROSITE" id="PS50127">
    <property type="entry name" value="UBC_2"/>
    <property type="match status" value="1"/>
</dbReference>
<dbReference type="Proteomes" id="UP000310189">
    <property type="component" value="Unassembled WGS sequence"/>
</dbReference>
<keyword evidence="4" id="KW-1185">Reference proteome</keyword>
<organism evidence="3 4">
    <name type="scientific">Wallemia hederae</name>
    <dbReference type="NCBI Taxonomy" id="1540922"/>
    <lineage>
        <taxon>Eukaryota</taxon>
        <taxon>Fungi</taxon>
        <taxon>Dikarya</taxon>
        <taxon>Basidiomycota</taxon>
        <taxon>Wallemiomycotina</taxon>
        <taxon>Wallemiomycetes</taxon>
        <taxon>Wallemiales</taxon>
        <taxon>Wallemiaceae</taxon>
        <taxon>Wallemia</taxon>
    </lineage>
</organism>
<sequence>MKFLSELWHPSIYNSPDRKGEVCISILHPPGDDEWGWEDASERWLPVHSVESILISVISLLSSDTPCTDSPANVDAAKQVREDLPGYRKTMEFAYILVSVQPLNPSSQITDTAFKQILNNALISLYGVVNGSVHYDIIAVTSKLPNGLQKVGLKCANEHSQLIKNSLSTASTASTTFLGESYKMGVLDSANTPAILNPVTESEYKQAQSAQFQS</sequence>
<dbReference type="InterPro" id="IPR016135">
    <property type="entry name" value="UBQ-conjugating_enzyme/RWD"/>
</dbReference>
<dbReference type="OrthoDB" id="19692at2759"/>
<keyword evidence="1" id="KW-0833">Ubl conjugation pathway</keyword>
<dbReference type="Gene3D" id="3.10.110.10">
    <property type="entry name" value="Ubiquitin Conjugating Enzyme"/>
    <property type="match status" value="1"/>
</dbReference>
<dbReference type="EMBL" id="SPNW01000090">
    <property type="protein sequence ID" value="TIA86046.1"/>
    <property type="molecule type" value="Genomic_DNA"/>
</dbReference>
<evidence type="ECO:0000256" key="1">
    <source>
        <dbReference type="ARBA" id="ARBA00022786"/>
    </source>
</evidence>
<proteinExistence type="predicted"/>
<comment type="caution">
    <text evidence="3">The sequence shown here is derived from an EMBL/GenBank/DDBJ whole genome shotgun (WGS) entry which is preliminary data.</text>
</comment>
<evidence type="ECO:0000259" key="2">
    <source>
        <dbReference type="PROSITE" id="PS50127"/>
    </source>
</evidence>
<gene>
    <name evidence="3" type="ORF">E3P99_03803</name>
</gene>
<evidence type="ECO:0000313" key="3">
    <source>
        <dbReference type="EMBL" id="TIA86046.1"/>
    </source>
</evidence>
<dbReference type="PANTHER" id="PTHR24067">
    <property type="entry name" value="UBIQUITIN-CONJUGATING ENZYME E2"/>
    <property type="match status" value="1"/>
</dbReference>